<evidence type="ECO:0000313" key="1">
    <source>
        <dbReference type="EMBL" id="JAH74769.1"/>
    </source>
</evidence>
<reference evidence="1" key="1">
    <citation type="submission" date="2014-11" db="EMBL/GenBank/DDBJ databases">
        <authorList>
            <person name="Amaro Gonzalez C."/>
        </authorList>
    </citation>
    <scope>NUCLEOTIDE SEQUENCE</scope>
</reference>
<reference evidence="1" key="2">
    <citation type="journal article" date="2015" name="Fish Shellfish Immunol.">
        <title>Early steps in the European eel (Anguilla anguilla)-Vibrio vulnificus interaction in the gills: Role of the RtxA13 toxin.</title>
        <authorList>
            <person name="Callol A."/>
            <person name="Pajuelo D."/>
            <person name="Ebbesson L."/>
            <person name="Teles M."/>
            <person name="MacKenzie S."/>
            <person name="Amaro C."/>
        </authorList>
    </citation>
    <scope>NUCLEOTIDE SEQUENCE</scope>
</reference>
<sequence>MGLRFHIRGQCLNILSYPEATE</sequence>
<dbReference type="AlphaFoldDB" id="A0A0E9V9K7"/>
<dbReference type="EMBL" id="GBXM01033808">
    <property type="protein sequence ID" value="JAH74769.1"/>
    <property type="molecule type" value="Transcribed_RNA"/>
</dbReference>
<proteinExistence type="predicted"/>
<protein>
    <submittedName>
        <fullName evidence="1">Uncharacterized protein</fullName>
    </submittedName>
</protein>
<accession>A0A0E9V9K7</accession>
<name>A0A0E9V9K7_ANGAN</name>
<organism evidence="1">
    <name type="scientific">Anguilla anguilla</name>
    <name type="common">European freshwater eel</name>
    <name type="synonym">Muraena anguilla</name>
    <dbReference type="NCBI Taxonomy" id="7936"/>
    <lineage>
        <taxon>Eukaryota</taxon>
        <taxon>Metazoa</taxon>
        <taxon>Chordata</taxon>
        <taxon>Craniata</taxon>
        <taxon>Vertebrata</taxon>
        <taxon>Euteleostomi</taxon>
        <taxon>Actinopterygii</taxon>
        <taxon>Neopterygii</taxon>
        <taxon>Teleostei</taxon>
        <taxon>Anguilliformes</taxon>
        <taxon>Anguillidae</taxon>
        <taxon>Anguilla</taxon>
    </lineage>
</organism>